<comment type="caution">
    <text evidence="1">The sequence shown here is derived from an EMBL/GenBank/DDBJ whole genome shotgun (WGS) entry which is preliminary data.</text>
</comment>
<name>A0ABS1BRZ6_9NEIS</name>
<gene>
    <name evidence="1" type="ORF">JDW22_05530</name>
</gene>
<reference evidence="1 2" key="1">
    <citation type="journal article" date="2021" name="Pathogens">
        <title>Isolation and Characterization of Kingella bonacorsii sp. nov., A Novel Kingella Species Detected in a Stable Periodontitis Subject.</title>
        <authorList>
            <person name="Antezack A."/>
            <person name="Boxberger M."/>
            <person name="Rolland C."/>
            <person name="Monnet-Corti V."/>
            <person name="La Scola B."/>
        </authorList>
    </citation>
    <scope>NUCLEOTIDE SEQUENCE [LARGE SCALE GENOMIC DNA]</scope>
    <source>
        <strain evidence="1 2">Marseille-Q4569</strain>
    </source>
</reference>
<dbReference type="RefSeq" id="WP_200522214.1">
    <property type="nucleotide sequence ID" value="NZ_JAEHNZ010000002.1"/>
</dbReference>
<accession>A0ABS1BRZ6</accession>
<dbReference type="EMBL" id="JAEHNZ010000002">
    <property type="protein sequence ID" value="MBK0396049.1"/>
    <property type="molecule type" value="Genomic_DNA"/>
</dbReference>
<keyword evidence="2" id="KW-1185">Reference proteome</keyword>
<proteinExistence type="predicted"/>
<organism evidence="1 2">
    <name type="scientific">Kingella bonacorsii</name>
    <dbReference type="NCBI Taxonomy" id="2796361"/>
    <lineage>
        <taxon>Bacteria</taxon>
        <taxon>Pseudomonadati</taxon>
        <taxon>Pseudomonadota</taxon>
        <taxon>Betaproteobacteria</taxon>
        <taxon>Neisseriales</taxon>
        <taxon>Neisseriaceae</taxon>
        <taxon>Kingella</taxon>
    </lineage>
</organism>
<evidence type="ECO:0000313" key="1">
    <source>
        <dbReference type="EMBL" id="MBK0396049.1"/>
    </source>
</evidence>
<protein>
    <submittedName>
        <fullName evidence="1">Uncharacterized protein</fullName>
    </submittedName>
</protein>
<evidence type="ECO:0000313" key="2">
    <source>
        <dbReference type="Proteomes" id="UP000614058"/>
    </source>
</evidence>
<sequence>MGVAPRRTDDETAAPVITIKGSLKTGYKRFQAAFCYSETLAKALGGVAGRAWMPDIFSGGVLK</sequence>
<dbReference type="Proteomes" id="UP000614058">
    <property type="component" value="Unassembled WGS sequence"/>
</dbReference>